<organism evidence="8 9">
    <name type="scientific">Candidatus Magasanikbacteria bacterium GW2011_GWA2_40_10</name>
    <dbReference type="NCBI Taxonomy" id="1619037"/>
    <lineage>
        <taxon>Bacteria</taxon>
        <taxon>Candidatus Magasanikiibacteriota</taxon>
    </lineage>
</organism>
<evidence type="ECO:0000256" key="4">
    <source>
        <dbReference type="ARBA" id="ARBA00022777"/>
    </source>
</evidence>
<reference evidence="8 9" key="1">
    <citation type="journal article" date="2015" name="Nature">
        <title>rRNA introns, odd ribosomes, and small enigmatic genomes across a large radiation of phyla.</title>
        <authorList>
            <person name="Brown C.T."/>
            <person name="Hug L.A."/>
            <person name="Thomas B.C."/>
            <person name="Sharon I."/>
            <person name="Castelle C.J."/>
            <person name="Singh A."/>
            <person name="Wilkins M.J."/>
            <person name="Williams K.H."/>
            <person name="Banfield J.F."/>
        </authorList>
    </citation>
    <scope>NUCLEOTIDE SEQUENCE [LARGE SCALE GENOMIC DNA]</scope>
</reference>
<feature type="binding site" evidence="5">
    <location>
        <position position="27"/>
    </location>
    <ligand>
        <name>AMP</name>
        <dbReference type="ChEBI" id="CHEBI:456215"/>
    </ligand>
</feature>
<dbReference type="GO" id="GO:0005737">
    <property type="term" value="C:cytoplasm"/>
    <property type="evidence" value="ECO:0007669"/>
    <property type="project" value="UniProtKB-SubCell"/>
</dbReference>
<dbReference type="GO" id="GO:0005524">
    <property type="term" value="F:ATP binding"/>
    <property type="evidence" value="ECO:0007669"/>
    <property type="project" value="UniProtKB-UniRule"/>
</dbReference>
<evidence type="ECO:0000313" key="9">
    <source>
        <dbReference type="Proteomes" id="UP000034855"/>
    </source>
</evidence>
<comment type="similarity">
    <text evidence="5 6">Belongs to the adenylate kinase family.</text>
</comment>
<gene>
    <name evidence="5" type="primary">adk</name>
    <name evidence="8" type="ORF">UT67_C0003G0023</name>
</gene>
<proteinExistence type="inferred from homology"/>
<keyword evidence="5" id="KW-0479">Metal-binding</keyword>
<feature type="binding site" evidence="5">
    <location>
        <begin position="6"/>
        <end position="11"/>
    </location>
    <ligand>
        <name>ATP</name>
        <dbReference type="ChEBI" id="CHEBI:30616"/>
    </ligand>
</feature>
<keyword evidence="5" id="KW-0862">Zinc</keyword>
<feature type="binding site" evidence="5">
    <location>
        <begin position="55"/>
        <end position="57"/>
    </location>
    <ligand>
        <name>AMP</name>
        <dbReference type="ChEBI" id="CHEBI:456215"/>
    </ligand>
</feature>
<dbReference type="InterPro" id="IPR027417">
    <property type="entry name" value="P-loop_NTPase"/>
</dbReference>
<comment type="function">
    <text evidence="5">Catalyzes the reversible transfer of the terminal phosphate group between ATP and AMP. Plays an important role in cellular energy homeostasis and in adenine nucleotide metabolism.</text>
</comment>
<protein>
    <recommendedName>
        <fullName evidence="5 7">Adenylate kinase</fullName>
        <shortName evidence="5">AK</shortName>
        <ecNumber evidence="5 7">2.7.4.3</ecNumber>
    </recommendedName>
    <alternativeName>
        <fullName evidence="5">ATP-AMP transphosphorylase</fullName>
    </alternativeName>
    <alternativeName>
        <fullName evidence="5">ATP:AMP phosphotransferase</fullName>
    </alternativeName>
    <alternativeName>
        <fullName evidence="5">Adenylate monophosphate kinase</fullName>
    </alternativeName>
</protein>
<dbReference type="SUPFAM" id="SSF52540">
    <property type="entry name" value="P-loop containing nucleoside triphosphate hydrolases"/>
    <property type="match status" value="1"/>
</dbReference>
<feature type="binding site" evidence="5">
    <location>
        <position position="127"/>
    </location>
    <ligand>
        <name>ATP</name>
        <dbReference type="ChEBI" id="CHEBI:30616"/>
    </ligand>
</feature>
<dbReference type="PRINTS" id="PR00094">
    <property type="entry name" value="ADENYLTKNASE"/>
</dbReference>
<dbReference type="STRING" id="1619037.UT67_C0003G0023"/>
<comment type="subcellular location">
    <subcellularLocation>
        <location evidence="5 7">Cytoplasm</location>
    </subcellularLocation>
</comment>
<dbReference type="AlphaFoldDB" id="A0A0G0Q470"/>
<feature type="binding site" evidence="5">
    <location>
        <position position="152"/>
    </location>
    <ligand>
        <name>Zn(2+)</name>
        <dbReference type="ChEBI" id="CHEBI:29105"/>
        <note>structural</note>
    </ligand>
</feature>
<dbReference type="EMBL" id="LBXR01000003">
    <property type="protein sequence ID" value="KKR35149.1"/>
    <property type="molecule type" value="Genomic_DNA"/>
</dbReference>
<evidence type="ECO:0000256" key="5">
    <source>
        <dbReference type="HAMAP-Rule" id="MF_00235"/>
    </source>
</evidence>
<evidence type="ECO:0000256" key="1">
    <source>
        <dbReference type="ARBA" id="ARBA00022679"/>
    </source>
</evidence>
<dbReference type="UniPathway" id="UPA00588">
    <property type="reaction ID" value="UER00649"/>
</dbReference>
<dbReference type="Proteomes" id="UP000034855">
    <property type="component" value="Unassembled WGS sequence"/>
</dbReference>
<dbReference type="PATRIC" id="fig|1619037.3.peg.115"/>
<dbReference type="CDD" id="cd01428">
    <property type="entry name" value="ADK"/>
    <property type="match status" value="1"/>
</dbReference>
<evidence type="ECO:0000256" key="3">
    <source>
        <dbReference type="ARBA" id="ARBA00022741"/>
    </source>
</evidence>
<dbReference type="GO" id="GO:0008270">
    <property type="term" value="F:zinc ion binding"/>
    <property type="evidence" value="ECO:0007669"/>
    <property type="project" value="UniProtKB-UniRule"/>
</dbReference>
<evidence type="ECO:0000256" key="2">
    <source>
        <dbReference type="ARBA" id="ARBA00022727"/>
    </source>
</evidence>
<dbReference type="InterPro" id="IPR000850">
    <property type="entry name" value="Adenylat/UMP-CMP_kin"/>
</dbReference>
<feature type="binding site" evidence="5">
    <location>
        <position position="130"/>
    </location>
    <ligand>
        <name>Zn(2+)</name>
        <dbReference type="ChEBI" id="CHEBI:29105"/>
        <note>structural</note>
    </ligand>
</feature>
<dbReference type="GO" id="GO:0044209">
    <property type="term" value="P:AMP salvage"/>
    <property type="evidence" value="ECO:0007669"/>
    <property type="project" value="UniProtKB-UniRule"/>
</dbReference>
<comment type="caution">
    <text evidence="5">Lacks conserved residue(s) required for the propagation of feature annotation.</text>
</comment>
<comment type="pathway">
    <text evidence="5">Purine metabolism; AMP biosynthesis via salvage pathway; AMP from ADP: step 1/1.</text>
</comment>
<keyword evidence="3 5" id="KW-0547">Nucleotide-binding</keyword>
<keyword evidence="5 7" id="KW-0067">ATP-binding</keyword>
<comment type="domain">
    <text evidence="5">Consists of three domains, a large central CORE domain and two small peripheral domains, NMPbind and LID, which undergo movements during catalysis. The LID domain closes over the site of phosphoryl transfer upon ATP binding. Assembling and dissambling the active center during each catalytic cycle provides an effective means to prevent ATP hydrolysis. Some bacteria have evolved a zinc-coordinating structure that stabilizes the LID domain.</text>
</comment>
<evidence type="ECO:0000313" key="8">
    <source>
        <dbReference type="EMBL" id="KKR35149.1"/>
    </source>
</evidence>
<comment type="catalytic activity">
    <reaction evidence="5 7">
        <text>AMP + ATP = 2 ADP</text>
        <dbReference type="Rhea" id="RHEA:12973"/>
        <dbReference type="ChEBI" id="CHEBI:30616"/>
        <dbReference type="ChEBI" id="CHEBI:456215"/>
        <dbReference type="ChEBI" id="CHEBI:456216"/>
        <dbReference type="EC" id="2.7.4.3"/>
    </reaction>
</comment>
<feature type="binding site" evidence="5">
    <location>
        <position position="133"/>
    </location>
    <ligand>
        <name>Zn(2+)</name>
        <dbReference type="ChEBI" id="CHEBI:29105"/>
        <note>structural</note>
    </ligand>
</feature>
<dbReference type="EC" id="2.7.4.3" evidence="5 7"/>
<feature type="binding site" evidence="5">
    <location>
        <position position="159"/>
    </location>
    <ligand>
        <name>AMP</name>
        <dbReference type="ChEBI" id="CHEBI:456215"/>
    </ligand>
</feature>
<feature type="binding site" evidence="5">
    <location>
        <position position="91"/>
    </location>
    <ligand>
        <name>AMP</name>
        <dbReference type="ChEBI" id="CHEBI:456215"/>
    </ligand>
</feature>
<dbReference type="HAMAP" id="MF_00235">
    <property type="entry name" value="Adenylate_kinase_Adk"/>
    <property type="match status" value="1"/>
</dbReference>
<comment type="caution">
    <text evidence="8">The sequence shown here is derived from an EMBL/GenBank/DDBJ whole genome shotgun (WGS) entry which is preliminary data.</text>
</comment>
<name>A0A0G0Q470_9BACT</name>
<feature type="binding site" evidence="5">
    <location>
        <position position="32"/>
    </location>
    <ligand>
        <name>AMP</name>
        <dbReference type="ChEBI" id="CHEBI:456215"/>
    </ligand>
</feature>
<feature type="binding site" evidence="5">
    <location>
        <position position="199"/>
    </location>
    <ligand>
        <name>ATP</name>
        <dbReference type="ChEBI" id="CHEBI:30616"/>
    </ligand>
</feature>
<evidence type="ECO:0000256" key="7">
    <source>
        <dbReference type="RuleBase" id="RU003331"/>
    </source>
</evidence>
<keyword evidence="4 5" id="KW-0418">Kinase</keyword>
<dbReference type="Pfam" id="PF00406">
    <property type="entry name" value="ADK"/>
    <property type="match status" value="1"/>
</dbReference>
<sequence length="212" mass="23391">MIGPPGSGKGTQAKKIAAKYGYNHLSTGDLLRALAGKAQLDVTEKEAMEQMKSGNLVSDKLIYKLVFDKIVSEINAGRGVVLDGAIRNLEQAQGFQNFFKEKNLTGEVMALEIALSDKDSFDRLTKRRVCIKCGEIIPWLPTTKKLKVCPKCGGQLQTRQDDDPKIIEERIKKQGNKATAPIIKFYKKLGVLKTVDGNQTIEAVEEDIVNVL</sequence>
<dbReference type="PANTHER" id="PTHR23359">
    <property type="entry name" value="NUCLEOTIDE KINASE"/>
    <property type="match status" value="1"/>
</dbReference>
<accession>A0A0G0Q470</accession>
<feature type="binding site" evidence="5">
    <location>
        <position position="149"/>
    </location>
    <ligand>
        <name>Zn(2+)</name>
        <dbReference type="ChEBI" id="CHEBI:29105"/>
        <note>structural</note>
    </ligand>
</feature>
<dbReference type="Gene3D" id="3.40.50.300">
    <property type="entry name" value="P-loop containing nucleotide triphosphate hydrolases"/>
    <property type="match status" value="1"/>
</dbReference>
<feature type="binding site" evidence="5">
    <location>
        <position position="170"/>
    </location>
    <ligand>
        <name>AMP</name>
        <dbReference type="ChEBI" id="CHEBI:456215"/>
    </ligand>
</feature>
<keyword evidence="2 5" id="KW-0545">Nucleotide biosynthesis</keyword>
<evidence type="ECO:0000256" key="6">
    <source>
        <dbReference type="RuleBase" id="RU003330"/>
    </source>
</evidence>
<keyword evidence="5" id="KW-0963">Cytoplasm</keyword>
<comment type="subunit">
    <text evidence="5 7">Monomer.</text>
</comment>
<dbReference type="GO" id="GO:0004017">
    <property type="term" value="F:AMP kinase activity"/>
    <property type="evidence" value="ECO:0007669"/>
    <property type="project" value="UniProtKB-UniRule"/>
</dbReference>
<keyword evidence="1 5" id="KW-0808">Transferase</keyword>